<gene>
    <name evidence="1" type="ORF">BS101_07720</name>
</gene>
<evidence type="ECO:0000313" key="1">
    <source>
        <dbReference type="EMBL" id="APM38640.1"/>
    </source>
</evidence>
<dbReference type="AlphaFoldDB" id="A0A1L5F720"/>
<dbReference type="OrthoDB" id="1919439at2"/>
<dbReference type="EMBL" id="CP018335">
    <property type="protein sequence ID" value="APM38640.1"/>
    <property type="molecule type" value="Genomic_DNA"/>
</dbReference>
<reference evidence="1 2" key="1">
    <citation type="submission" date="2016-12" db="EMBL/GenBank/DDBJ databases">
        <title>Complete genome sequence of Clostridium kluyveri JZZ isolated from the pit mud of a Chinese flavor liquor-making factory.</title>
        <authorList>
            <person name="Wang Y."/>
        </authorList>
    </citation>
    <scope>NUCLEOTIDE SEQUENCE [LARGE SCALE GENOMIC DNA]</scope>
    <source>
        <strain evidence="1 2">JZZ</strain>
    </source>
</reference>
<evidence type="ECO:0000313" key="2">
    <source>
        <dbReference type="Proteomes" id="UP000184604"/>
    </source>
</evidence>
<organism evidence="1 2">
    <name type="scientific">Clostridium kluyveri</name>
    <dbReference type="NCBI Taxonomy" id="1534"/>
    <lineage>
        <taxon>Bacteria</taxon>
        <taxon>Bacillati</taxon>
        <taxon>Bacillota</taxon>
        <taxon>Clostridia</taxon>
        <taxon>Eubacteriales</taxon>
        <taxon>Clostridiaceae</taxon>
        <taxon>Clostridium</taxon>
    </lineage>
</organism>
<protein>
    <submittedName>
        <fullName evidence="1">Uncharacterized protein</fullName>
    </submittedName>
</protein>
<proteinExistence type="predicted"/>
<dbReference type="RefSeq" id="WP_073538307.1">
    <property type="nucleotide sequence ID" value="NZ_CP018335.1"/>
</dbReference>
<sequence length="158" mass="18617">MKISEKAFFKNVCKYCIDKYTISNNGPLMASLINQLCNRIDMDVPAVQGILCLRINDNYSRSFAHCFNVYNGNIIDASIYQYALIYRSIESLFPTYVVQNTPDYIDYRIDNKMSIRHNVKFNEELLENILKNIEDKDLPEIKRFNLNEDSKKENLFYL</sequence>
<dbReference type="Proteomes" id="UP000184604">
    <property type="component" value="Chromosome"/>
</dbReference>
<accession>A0A1L5F720</accession>
<name>A0A1L5F720_CLOKL</name>